<dbReference type="PROSITE" id="PS01360">
    <property type="entry name" value="ZF_MYND_1"/>
    <property type="match status" value="1"/>
</dbReference>
<dbReference type="InterPro" id="IPR002893">
    <property type="entry name" value="Znf_MYND"/>
</dbReference>
<gene>
    <name evidence="6" type="ORF">Daus18300_000356</name>
</gene>
<feature type="domain" description="MYND-type" evidence="5">
    <location>
        <begin position="14"/>
        <end position="51"/>
    </location>
</feature>
<comment type="caution">
    <text evidence="6">The sequence shown here is derived from an EMBL/GenBank/DDBJ whole genome shotgun (WGS) entry which is preliminary data.</text>
</comment>
<keyword evidence="1" id="KW-0479">Metal-binding</keyword>
<dbReference type="SUPFAM" id="SSF144232">
    <property type="entry name" value="HIT/MYND zinc finger-like"/>
    <property type="match status" value="1"/>
</dbReference>
<keyword evidence="7" id="KW-1185">Reference proteome</keyword>
<proteinExistence type="predicted"/>
<protein>
    <recommendedName>
        <fullName evidence="5">MYND-type domain-containing protein</fullName>
    </recommendedName>
</protein>
<keyword evidence="2 4" id="KW-0863">Zinc-finger</keyword>
<accession>A0ABR3Y4S2</accession>
<evidence type="ECO:0000256" key="2">
    <source>
        <dbReference type="ARBA" id="ARBA00022771"/>
    </source>
</evidence>
<name>A0ABR3Y4S2_9PEZI</name>
<evidence type="ECO:0000313" key="7">
    <source>
        <dbReference type="Proteomes" id="UP001583177"/>
    </source>
</evidence>
<organism evidence="6 7">
    <name type="scientific">Diaporthe australafricana</name>
    <dbReference type="NCBI Taxonomy" id="127596"/>
    <lineage>
        <taxon>Eukaryota</taxon>
        <taxon>Fungi</taxon>
        <taxon>Dikarya</taxon>
        <taxon>Ascomycota</taxon>
        <taxon>Pezizomycotina</taxon>
        <taxon>Sordariomycetes</taxon>
        <taxon>Sordariomycetidae</taxon>
        <taxon>Diaporthales</taxon>
        <taxon>Diaporthaceae</taxon>
        <taxon>Diaporthe</taxon>
    </lineage>
</organism>
<dbReference type="PROSITE" id="PS50865">
    <property type="entry name" value="ZF_MYND_2"/>
    <property type="match status" value="1"/>
</dbReference>
<evidence type="ECO:0000256" key="3">
    <source>
        <dbReference type="ARBA" id="ARBA00022833"/>
    </source>
</evidence>
<sequence length="419" mass="47345">MASNLALALEPRQCQVCHTRAGLQRCGGCKSVYYCGREHQASHRDSHKHGCTHVRKALVELNREEHKLRSGQQGGFFFFSGANLFEEQAGHFWDIPETHDYMKARYAVMDEMLGHFKNADAVQAALDHLTDMLRLGRRDDLGFRNIVPALYLRLGRDQECYDFLKWWATTGERRDYDWADMTEPYLDVKGADVFESPRGPRKLQLGHAASVMLIKVRILLDLEHMLNATRAFQGAAQQEIIDIIRGEALVSSVVAARRDIVQASQERTEELWRLVYGQVKILFGLIADYSPTFWRELVNPDSGREGRPNAYLPRSEEEVYLDTMAAVSTEPAGGTPSSRAAEYLAQDQFHRRFTLPGTADHGELQVSYADVGRAPDQGDGGTHHPTILFIPGMFASRYLGVWMHAIAEKLGVRVLVVDR</sequence>
<evidence type="ECO:0000256" key="4">
    <source>
        <dbReference type="PROSITE-ProRule" id="PRU00134"/>
    </source>
</evidence>
<evidence type="ECO:0000259" key="5">
    <source>
        <dbReference type="PROSITE" id="PS50865"/>
    </source>
</evidence>
<dbReference type="Gene3D" id="6.10.140.2220">
    <property type="match status" value="1"/>
</dbReference>
<reference evidence="6 7" key="1">
    <citation type="journal article" date="2024" name="IMA Fungus">
        <title>IMA Genome - F19 : A genome assembly and annotation guide to empower mycologists, including annotated draft genome sequences of Ceratocystis pirilliformis, Diaporthe australafricana, Fusarium ophioides, Paecilomyces lecythidis, and Sporothrix stenoceras.</title>
        <authorList>
            <person name="Aylward J."/>
            <person name="Wilson A.M."/>
            <person name="Visagie C.M."/>
            <person name="Spraker J."/>
            <person name="Barnes I."/>
            <person name="Buitendag C."/>
            <person name="Ceriani C."/>
            <person name="Del Mar Angel L."/>
            <person name="du Plessis D."/>
            <person name="Fuchs T."/>
            <person name="Gasser K."/>
            <person name="Kramer D."/>
            <person name="Li W."/>
            <person name="Munsamy K."/>
            <person name="Piso A."/>
            <person name="Price J.L."/>
            <person name="Sonnekus B."/>
            <person name="Thomas C."/>
            <person name="van der Nest A."/>
            <person name="van Dijk A."/>
            <person name="van Heerden A."/>
            <person name="van Vuuren N."/>
            <person name="Yilmaz N."/>
            <person name="Duong T.A."/>
            <person name="van der Merwe N.A."/>
            <person name="Wingfield M.J."/>
            <person name="Wingfield B.D."/>
        </authorList>
    </citation>
    <scope>NUCLEOTIDE SEQUENCE [LARGE SCALE GENOMIC DNA]</scope>
    <source>
        <strain evidence="6 7">CMW 18300</strain>
    </source>
</reference>
<keyword evidence="3" id="KW-0862">Zinc</keyword>
<evidence type="ECO:0000256" key="1">
    <source>
        <dbReference type="ARBA" id="ARBA00022723"/>
    </source>
</evidence>
<dbReference type="EMBL" id="JAWRVE010000002">
    <property type="protein sequence ID" value="KAL1883298.1"/>
    <property type="molecule type" value="Genomic_DNA"/>
</dbReference>
<evidence type="ECO:0000313" key="6">
    <source>
        <dbReference type="EMBL" id="KAL1883298.1"/>
    </source>
</evidence>
<dbReference type="Proteomes" id="UP001583177">
    <property type="component" value="Unassembled WGS sequence"/>
</dbReference>
<dbReference type="Pfam" id="PF01753">
    <property type="entry name" value="zf-MYND"/>
    <property type="match status" value="1"/>
</dbReference>